<feature type="compositionally biased region" description="Basic and acidic residues" evidence="1">
    <location>
        <begin position="37"/>
        <end position="54"/>
    </location>
</feature>
<name>A0A7S4JK78_9STRA</name>
<evidence type="ECO:0000256" key="1">
    <source>
        <dbReference type="SAM" id="MobiDB-lite"/>
    </source>
</evidence>
<feature type="region of interest" description="Disordered" evidence="1">
    <location>
        <begin position="20"/>
        <end position="54"/>
    </location>
</feature>
<dbReference type="EMBL" id="HBKQ01042053">
    <property type="protein sequence ID" value="CAE2266234.1"/>
    <property type="molecule type" value="Transcribed_RNA"/>
</dbReference>
<accession>A0A7S4JK78</accession>
<proteinExistence type="predicted"/>
<gene>
    <name evidence="3" type="ORF">OAUR00152_LOCUS29016</name>
</gene>
<keyword evidence="2" id="KW-0732">Signal</keyword>
<feature type="chain" id="PRO_5031209979" evidence="2">
    <location>
        <begin position="20"/>
        <end position="118"/>
    </location>
</feature>
<protein>
    <submittedName>
        <fullName evidence="3">Uncharacterized protein</fullName>
    </submittedName>
</protein>
<evidence type="ECO:0000313" key="3">
    <source>
        <dbReference type="EMBL" id="CAE2266234.1"/>
    </source>
</evidence>
<feature type="signal peptide" evidence="2">
    <location>
        <begin position="1"/>
        <end position="19"/>
    </location>
</feature>
<dbReference type="AlphaFoldDB" id="A0A7S4JK78"/>
<organism evidence="3">
    <name type="scientific">Odontella aurita</name>
    <dbReference type="NCBI Taxonomy" id="265563"/>
    <lineage>
        <taxon>Eukaryota</taxon>
        <taxon>Sar</taxon>
        <taxon>Stramenopiles</taxon>
        <taxon>Ochrophyta</taxon>
        <taxon>Bacillariophyta</taxon>
        <taxon>Mediophyceae</taxon>
        <taxon>Biddulphiophycidae</taxon>
        <taxon>Eupodiscales</taxon>
        <taxon>Odontellaceae</taxon>
        <taxon>Odontella</taxon>
    </lineage>
</organism>
<sequence>MRVFMSIVLLSIISTGLAAERSGDRRSRGARSGHRRAGGDNERMADMLRERHEQRKEKMADMIEERKSKLADHKTGRKLLDDEEHARFSRQIVNFGRKLDQLNSMSDAVSKLCDVTVA</sequence>
<evidence type="ECO:0000256" key="2">
    <source>
        <dbReference type="SAM" id="SignalP"/>
    </source>
</evidence>
<reference evidence="3" key="1">
    <citation type="submission" date="2021-01" db="EMBL/GenBank/DDBJ databases">
        <authorList>
            <person name="Corre E."/>
            <person name="Pelletier E."/>
            <person name="Niang G."/>
            <person name="Scheremetjew M."/>
            <person name="Finn R."/>
            <person name="Kale V."/>
            <person name="Holt S."/>
            <person name="Cochrane G."/>
            <person name="Meng A."/>
            <person name="Brown T."/>
            <person name="Cohen L."/>
        </authorList>
    </citation>
    <scope>NUCLEOTIDE SEQUENCE</scope>
    <source>
        <strain evidence="3">Isolate 1302-5</strain>
    </source>
</reference>